<dbReference type="Gene3D" id="3.30.160.60">
    <property type="entry name" value="Classic Zinc Finger"/>
    <property type="match status" value="1"/>
</dbReference>
<evidence type="ECO:0000256" key="9">
    <source>
        <dbReference type="ARBA" id="ARBA00023289"/>
    </source>
</evidence>
<dbReference type="NCBIfam" id="TIGR00231">
    <property type="entry name" value="small_GTP"/>
    <property type="match status" value="1"/>
</dbReference>
<evidence type="ECO:0000256" key="14">
    <source>
        <dbReference type="ARBA" id="ARBA00064728"/>
    </source>
</evidence>
<dbReference type="Pfam" id="PF00071">
    <property type="entry name" value="Ras"/>
    <property type="match status" value="1"/>
</dbReference>
<gene>
    <name evidence="17" type="primary">LOC100536182</name>
</gene>
<dbReference type="Gene3D" id="3.40.50.300">
    <property type="entry name" value="P-loop containing nucleotide triphosphate hydrolases"/>
    <property type="match status" value="1"/>
</dbReference>
<dbReference type="PROSITE" id="PS00518">
    <property type="entry name" value="ZF_RING_1"/>
    <property type="match status" value="1"/>
</dbReference>
<sequence length="551" mass="62593">MAESSFSVAQEEFSCAVCLDLLKDPVSIPCGHSYCMSCITDCWNQEDQKRVYSCPQCRQTFSPRPALAKNTMLAEVLEKLQKSKLQAAGPAQSPAASGDVECDVCTGAKNRAVKSCLVCLNSYCHTHFQLHQELNPGNQHKVTEATHKLQEMICQQHKKLLEIFCRTDHCCICYLCLLDQHKHHDTVSAAAERTELQSRLRETQSSFQQKIQERQKELEELREAVESHKHSAQAAVDHTERIFTQLICWIERSRSELTQMIRDGEKTAVSGAEERLERLEQEINDLRRRNAELEQLSHTEDHIHFLQSLQSLSVPPGSTDSSSFIINSQPAFDQVDESVSRLRDKLQQFCTEEMKTISSTVRIISIISTPEPKAQKEFLFKFVLIGDSGVGKSNLLSRFTQNEFNLETKSTIGVDFVTKRIQVDGKTIKAQIWDTAGQERFRAITSAYYRGVAGALLVYDITKHLTYKNVERWLKELRKHADNNIFIMLVGNKSDLQHLRAVPTDKARAFAEKNNLSFIETSALDSTNVEEAFKNILTEIYRNVSKKQVGS</sequence>
<evidence type="ECO:0000256" key="6">
    <source>
        <dbReference type="ARBA" id="ARBA00023134"/>
    </source>
</evidence>
<comment type="function">
    <text evidence="13">The small GTPases Rab are key regulators of intracellular membrane trafficking, from the formation of transport vesicles to their fusion with membranes. Rabs cycle between an inactive GDP-bound form and an active GTP-bound form that is able to recruit to membranes different set of downstream effectors directly responsible for vesicle formation, movement, tethering and fusion. RAB25 regulates epithelial cell differentiation, proliferation and survival, thereby playing key roles in tumorigenesis. Promotes invasive migration of cells in which it functions to localize and maintain integrin alpha-V/beta-1 at the tips of extending pseudopodia. Involved in the regulation of epithelial morphogenesis through the control of CLDN4 expression and localization at tight junctions. May selectively regulate the apical recycling pathway. Together with MYO5B regulates transcytosis.</text>
</comment>
<dbReference type="Pfam" id="PF15227">
    <property type="entry name" value="zf-C3HC4_4"/>
    <property type="match status" value="1"/>
</dbReference>
<evidence type="ECO:0000256" key="5">
    <source>
        <dbReference type="ARBA" id="ARBA00022833"/>
    </source>
</evidence>
<proteinExistence type="inferred from homology"/>
<dbReference type="PROSITE" id="PS50119">
    <property type="entry name" value="ZF_BBOX"/>
    <property type="match status" value="1"/>
</dbReference>
<evidence type="ECO:0000256" key="3">
    <source>
        <dbReference type="ARBA" id="ARBA00022741"/>
    </source>
</evidence>
<evidence type="ECO:0000313" key="17">
    <source>
        <dbReference type="RefSeq" id="XP_017207958.3"/>
    </source>
</evidence>
<dbReference type="InterPro" id="IPR000315">
    <property type="entry name" value="Znf_B-box"/>
</dbReference>
<evidence type="ECO:0000256" key="13">
    <source>
        <dbReference type="ARBA" id="ARBA00055320"/>
    </source>
</evidence>
<dbReference type="InterPro" id="IPR001806">
    <property type="entry name" value="Small_GTPase"/>
</dbReference>
<keyword evidence="6" id="KW-0342">GTP-binding</keyword>
<dbReference type="SUPFAM" id="SSF52540">
    <property type="entry name" value="P-loop containing nucleoside triphosphate hydrolases"/>
    <property type="match status" value="1"/>
</dbReference>
<dbReference type="KEGG" id="dre:100536182"/>
<dbReference type="Proteomes" id="UP000000437">
    <property type="component" value="Chromosome 2"/>
</dbReference>
<keyword evidence="16" id="KW-1185">Reference proteome</keyword>
<dbReference type="Gene3D" id="3.30.40.10">
    <property type="entry name" value="Zinc/RING finger domain, C3HC4 (zinc finger)"/>
    <property type="match status" value="1"/>
</dbReference>
<dbReference type="Pfam" id="PF25600">
    <property type="entry name" value="TRIM_CC"/>
    <property type="match status" value="1"/>
</dbReference>
<reference evidence="17" key="1">
    <citation type="submission" date="2025-08" db="UniProtKB">
        <authorList>
            <consortium name="RefSeq"/>
        </authorList>
    </citation>
    <scope>IDENTIFICATION</scope>
    <source>
        <strain evidence="17">Tuebingen</strain>
        <tissue evidence="17">Fibroblasts and whole tissue</tissue>
    </source>
</reference>
<keyword evidence="8" id="KW-0449">Lipoprotein</keyword>
<evidence type="ECO:0000256" key="8">
    <source>
        <dbReference type="ARBA" id="ARBA00023288"/>
    </source>
</evidence>
<dbReference type="GO" id="GO:0012505">
    <property type="term" value="C:endomembrane system"/>
    <property type="evidence" value="ECO:0007669"/>
    <property type="project" value="UniProtKB-SubCell"/>
</dbReference>
<dbReference type="InterPro" id="IPR058030">
    <property type="entry name" value="TRIM8/14/16/25/29/45/65_CC"/>
</dbReference>
<protein>
    <recommendedName>
        <fullName evidence="12">Ras-related protein Rab-25</fullName>
    </recommendedName>
</protein>
<keyword evidence="9" id="KW-0636">Prenylation</keyword>
<dbReference type="InterPro" id="IPR051051">
    <property type="entry name" value="E3_ubiq-ligase_TRIM/RNF"/>
</dbReference>
<dbReference type="SUPFAM" id="SSF57850">
    <property type="entry name" value="RING/U-box"/>
    <property type="match status" value="1"/>
</dbReference>
<evidence type="ECO:0000256" key="4">
    <source>
        <dbReference type="ARBA" id="ARBA00022771"/>
    </source>
</evidence>
<accession>A0A8M6Z2N0</accession>
<evidence type="ECO:0000256" key="15">
    <source>
        <dbReference type="PROSITE-ProRule" id="PRU00024"/>
    </source>
</evidence>
<dbReference type="InterPro" id="IPR027417">
    <property type="entry name" value="P-loop_NTPase"/>
</dbReference>
<comment type="subunit">
    <text evidence="14">Interacts (GTP-bound form) with RAB11FIP1, RAB11FIP2, RAB11FIP3 and RAB11FIP4. Interacts (via the hypervariable C-terminal region) with ITGB1 (via the cytoplasmic region); the interaction is GTP-dependent. Interacts with ITGAV. Associates with the integrin alpha-V/beta-1 heterodimer. Interacts with VPS33B.</text>
</comment>
<evidence type="ECO:0000256" key="11">
    <source>
        <dbReference type="ARBA" id="ARBA00037868"/>
    </source>
</evidence>
<dbReference type="PANTHER" id="PTHR25465:SF5">
    <property type="entry name" value="E3 UBIQUITIN_ISG15 LIGASE TRIM25-RELATED"/>
    <property type="match status" value="1"/>
</dbReference>
<dbReference type="SMART" id="SM00173">
    <property type="entry name" value="RAS"/>
    <property type="match status" value="1"/>
</dbReference>
<dbReference type="RefSeq" id="XP_017207958.3">
    <property type="nucleotide sequence ID" value="XM_017352469.4"/>
</dbReference>
<dbReference type="InterPro" id="IPR013083">
    <property type="entry name" value="Znf_RING/FYVE/PHD"/>
</dbReference>
<evidence type="ECO:0000256" key="7">
    <source>
        <dbReference type="ARBA" id="ARBA00023136"/>
    </source>
</evidence>
<dbReference type="CDD" id="cd01868">
    <property type="entry name" value="Rab11_like"/>
    <property type="match status" value="1"/>
</dbReference>
<dbReference type="PANTHER" id="PTHR25465">
    <property type="entry name" value="B-BOX DOMAIN CONTAINING"/>
    <property type="match status" value="1"/>
</dbReference>
<dbReference type="PROSITE" id="PS51420">
    <property type="entry name" value="RHO"/>
    <property type="match status" value="1"/>
</dbReference>
<dbReference type="GO" id="GO:0003924">
    <property type="term" value="F:GTPase activity"/>
    <property type="evidence" value="ECO:0007669"/>
    <property type="project" value="InterPro"/>
</dbReference>
<dbReference type="SMART" id="SM00176">
    <property type="entry name" value="RAN"/>
    <property type="match status" value="1"/>
</dbReference>
<evidence type="ECO:0000313" key="16">
    <source>
        <dbReference type="Proteomes" id="UP000000437"/>
    </source>
</evidence>
<dbReference type="FunFam" id="3.40.50.300:FF:000067">
    <property type="entry name" value="ras-related protein RABA1f"/>
    <property type="match status" value="1"/>
</dbReference>
<keyword evidence="3" id="KW-0547">Nucleotide-binding</keyword>
<dbReference type="SUPFAM" id="SSF57845">
    <property type="entry name" value="B-box zinc-binding domain"/>
    <property type="match status" value="1"/>
</dbReference>
<dbReference type="SMART" id="SM00174">
    <property type="entry name" value="RHO"/>
    <property type="match status" value="1"/>
</dbReference>
<evidence type="ECO:0000256" key="12">
    <source>
        <dbReference type="ARBA" id="ARBA00039508"/>
    </source>
</evidence>
<evidence type="ECO:0000256" key="1">
    <source>
        <dbReference type="ARBA" id="ARBA00006270"/>
    </source>
</evidence>
<dbReference type="InterPro" id="IPR005225">
    <property type="entry name" value="Small_GTP-bd"/>
</dbReference>
<dbReference type="Pfam" id="PF00643">
    <property type="entry name" value="zf-B_box"/>
    <property type="match status" value="1"/>
</dbReference>
<keyword evidence="4 15" id="KW-0863">Zinc-finger</keyword>
<dbReference type="InterPro" id="IPR001841">
    <property type="entry name" value="Znf_RING"/>
</dbReference>
<dbReference type="GO" id="GO:0031260">
    <property type="term" value="C:pseudopodium membrane"/>
    <property type="evidence" value="ECO:0007669"/>
    <property type="project" value="UniProtKB-SubCell"/>
</dbReference>
<dbReference type="PRINTS" id="PR00449">
    <property type="entry name" value="RASTRNSFRMNG"/>
</dbReference>
<evidence type="ECO:0000256" key="10">
    <source>
        <dbReference type="ARBA" id="ARBA00037836"/>
    </source>
</evidence>
<evidence type="ECO:0000256" key="2">
    <source>
        <dbReference type="ARBA" id="ARBA00022723"/>
    </source>
</evidence>
<dbReference type="InterPro" id="IPR017907">
    <property type="entry name" value="Znf_RING_CS"/>
</dbReference>
<dbReference type="PROSITE" id="PS51419">
    <property type="entry name" value="RAB"/>
    <property type="match status" value="1"/>
</dbReference>
<dbReference type="CDD" id="cd19769">
    <property type="entry name" value="Bbox2_TRIM16-like"/>
    <property type="match status" value="1"/>
</dbReference>
<dbReference type="SMART" id="SM00184">
    <property type="entry name" value="RING"/>
    <property type="match status" value="1"/>
</dbReference>
<dbReference type="PROSITE" id="PS50089">
    <property type="entry name" value="ZF_RING_2"/>
    <property type="match status" value="1"/>
</dbReference>
<dbReference type="GO" id="GO:0008270">
    <property type="term" value="F:zinc ion binding"/>
    <property type="evidence" value="ECO:0007669"/>
    <property type="project" value="UniProtKB-KW"/>
</dbReference>
<organism evidence="16 17">
    <name type="scientific">Danio rerio</name>
    <name type="common">Zebrafish</name>
    <name type="synonym">Brachydanio rerio</name>
    <dbReference type="NCBI Taxonomy" id="7955"/>
    <lineage>
        <taxon>Eukaryota</taxon>
        <taxon>Metazoa</taxon>
        <taxon>Chordata</taxon>
        <taxon>Craniata</taxon>
        <taxon>Vertebrata</taxon>
        <taxon>Euteleostomi</taxon>
        <taxon>Actinopterygii</taxon>
        <taxon>Neopterygii</taxon>
        <taxon>Teleostei</taxon>
        <taxon>Ostariophysi</taxon>
        <taxon>Cypriniformes</taxon>
        <taxon>Danionidae</taxon>
        <taxon>Danioninae</taxon>
        <taxon>Danio</taxon>
    </lineage>
</organism>
<dbReference type="SMART" id="SM00175">
    <property type="entry name" value="RAB"/>
    <property type="match status" value="1"/>
</dbReference>
<dbReference type="OrthoDB" id="6105938at2759"/>
<keyword evidence="5" id="KW-0862">Zinc</keyword>
<dbReference type="GO" id="GO:0005525">
    <property type="term" value="F:GTP binding"/>
    <property type="evidence" value="ECO:0007669"/>
    <property type="project" value="UniProtKB-KW"/>
</dbReference>
<dbReference type="Gene3D" id="4.10.830.40">
    <property type="match status" value="1"/>
</dbReference>
<comment type="subcellular location">
    <subcellularLocation>
        <location evidence="10">Cell projection</location>
        <location evidence="10">Pseudopodium membrane</location>
    </subcellularLocation>
    <subcellularLocation>
        <location evidence="11">Endomembrane system</location>
        <topology evidence="11">Lipid-anchor</topology>
    </subcellularLocation>
</comment>
<name>A0A8M6Z2N0_DANRE</name>
<keyword evidence="7" id="KW-0472">Membrane</keyword>
<comment type="similarity">
    <text evidence="1">Belongs to the small GTPase superfamily. Rab family.</text>
</comment>
<dbReference type="PROSITE" id="PS51421">
    <property type="entry name" value="RAS"/>
    <property type="match status" value="1"/>
</dbReference>
<keyword evidence="2" id="KW-0479">Metal-binding</keyword>